<dbReference type="RefSeq" id="XP_056084187.1">
    <property type="nucleotide sequence ID" value="XM_056230249.1"/>
</dbReference>
<reference evidence="8" key="1">
    <citation type="submission" date="2022-10" db="EMBL/GenBank/DDBJ databases">
        <authorList>
            <person name="Byrne P K."/>
        </authorList>
    </citation>
    <scope>NUCLEOTIDE SEQUENCE</scope>
    <source>
        <strain evidence="8">IFO1802</strain>
    </source>
</reference>
<keyword evidence="6" id="KW-0802">TPR repeat</keyword>
<dbReference type="SUPFAM" id="SSF48452">
    <property type="entry name" value="TPR-like"/>
    <property type="match status" value="1"/>
</dbReference>
<dbReference type="InterPro" id="IPR024111">
    <property type="entry name" value="PEX5/PEX5L"/>
</dbReference>
<evidence type="ECO:0000256" key="4">
    <source>
        <dbReference type="ARBA" id="ARBA00022490"/>
    </source>
</evidence>
<dbReference type="PANTHER" id="PTHR10130">
    <property type="entry name" value="PEROXISOMAL TARGETING SIGNAL 1 RECEPTOR PEX5"/>
    <property type="match status" value="1"/>
</dbReference>
<dbReference type="Proteomes" id="UP001162087">
    <property type="component" value="Chromosome 13"/>
</dbReference>
<dbReference type="GO" id="GO:0005052">
    <property type="term" value="F:peroxisome matrix targeting signal-1 binding"/>
    <property type="evidence" value="ECO:0007669"/>
    <property type="project" value="TreeGrafter"/>
</dbReference>
<proteinExistence type="inferred from homology"/>
<dbReference type="InterPro" id="IPR019734">
    <property type="entry name" value="TPR_rpt"/>
</dbReference>
<dbReference type="GeneID" id="80926178"/>
<keyword evidence="9" id="KW-1185">Reference proteome</keyword>
<dbReference type="GO" id="GO:0016560">
    <property type="term" value="P:protein import into peroxisome matrix, docking"/>
    <property type="evidence" value="ECO:0007669"/>
    <property type="project" value="TreeGrafter"/>
</dbReference>
<evidence type="ECO:0000256" key="2">
    <source>
        <dbReference type="ARBA" id="ARBA00004496"/>
    </source>
</evidence>
<dbReference type="Pfam" id="PF13181">
    <property type="entry name" value="TPR_8"/>
    <property type="match status" value="1"/>
</dbReference>
<evidence type="ECO:0008006" key="10">
    <source>
        <dbReference type="Google" id="ProtNLM"/>
    </source>
</evidence>
<keyword evidence="7" id="KW-0576">Peroxisome</keyword>
<gene>
    <name evidence="8" type="primary">SKDI13G1530</name>
    <name evidence="8" type="ORF">SKDI_13G1530</name>
</gene>
<organism evidence="8 9">
    <name type="scientific">Saccharomyces kudriavzevii (strain ATCC MYA-4449 / AS 2.2408 / CBS 8840 / NBRC 1802 / NCYC 2889)</name>
    <name type="common">Yeast</name>
    <dbReference type="NCBI Taxonomy" id="226230"/>
    <lineage>
        <taxon>Eukaryota</taxon>
        <taxon>Fungi</taxon>
        <taxon>Dikarya</taxon>
        <taxon>Ascomycota</taxon>
        <taxon>Saccharomycotina</taxon>
        <taxon>Saccharomycetes</taxon>
        <taxon>Saccharomycetales</taxon>
        <taxon>Saccharomycetaceae</taxon>
        <taxon>Saccharomyces</taxon>
    </lineage>
</organism>
<sequence>MNEATCSVTNGNFIHKINNELGLKRSNLGNSSDFERNGSAARNNKTIECIFANSQRGNSGSNIEFQIPLPVGKAHYGGNSGKEDFSKKDQWSKEFFCHYKNKSFDVVKPGKGKHEKCPINFHDKHFTPYHSTMSHQNHIYPYRKACSERSSVSNSNSHWEAQFKLIENQLVNDLIIENTVEERTIGYDYVADYEETIDFRNMLLPLPQEYEFLNSNHYLSKPDPYKIGCILMENGSNLNEVIKAFEAAIFQDPNHVNAWLKLGTVNIENESEANGELALKNCLNLDPDNTSAMETLAIHYINQQNELESLKIFHKWIHLKFSELLHPTAEQINKSIEETPGKSNLVHILESLLNMRITKTDRYDICSVLSILYYSDQKIQQSLESLEFLLSERPNDGIIWNRYGAILANTKSYHSAINAYNKSKLLRPNFTRTRYNLAIAYLNRSDYIKASKTLIEVILLRSNGAEHTNTKIHNKFMQNLKNALIALKKFDLFDDLVNSSRDTKSLILTLKTIYNKIS</sequence>
<evidence type="ECO:0000256" key="1">
    <source>
        <dbReference type="ARBA" id="ARBA00004275"/>
    </source>
</evidence>
<keyword evidence="4" id="KW-0963">Cytoplasm</keyword>
<dbReference type="Gene3D" id="1.25.40.10">
    <property type="entry name" value="Tetratricopeptide repeat domain"/>
    <property type="match status" value="1"/>
</dbReference>
<evidence type="ECO:0000313" key="9">
    <source>
        <dbReference type="Proteomes" id="UP001162087"/>
    </source>
</evidence>
<dbReference type="EMBL" id="OX365908">
    <property type="protein sequence ID" value="CAI4047967.1"/>
    <property type="molecule type" value="Genomic_DNA"/>
</dbReference>
<dbReference type="SMART" id="SM00028">
    <property type="entry name" value="TPR"/>
    <property type="match status" value="4"/>
</dbReference>
<accession>A0AA35J4T9</accession>
<protein>
    <recommendedName>
        <fullName evidence="10">YMR018W-like protein</fullName>
    </recommendedName>
</protein>
<keyword evidence="5" id="KW-0677">Repeat</keyword>
<evidence type="ECO:0000256" key="7">
    <source>
        <dbReference type="ARBA" id="ARBA00023140"/>
    </source>
</evidence>
<name>A0AA35J4T9_SACK1</name>
<evidence type="ECO:0000256" key="5">
    <source>
        <dbReference type="ARBA" id="ARBA00022737"/>
    </source>
</evidence>
<evidence type="ECO:0000256" key="6">
    <source>
        <dbReference type="ARBA" id="ARBA00022803"/>
    </source>
</evidence>
<dbReference type="GO" id="GO:0005778">
    <property type="term" value="C:peroxisomal membrane"/>
    <property type="evidence" value="ECO:0007669"/>
    <property type="project" value="TreeGrafter"/>
</dbReference>
<dbReference type="GO" id="GO:0005829">
    <property type="term" value="C:cytosol"/>
    <property type="evidence" value="ECO:0007669"/>
    <property type="project" value="TreeGrafter"/>
</dbReference>
<dbReference type="InterPro" id="IPR011990">
    <property type="entry name" value="TPR-like_helical_dom_sf"/>
</dbReference>
<dbReference type="PANTHER" id="PTHR10130:SF0">
    <property type="entry name" value="GH08708P"/>
    <property type="match status" value="1"/>
</dbReference>
<comment type="subcellular location">
    <subcellularLocation>
        <location evidence="2">Cytoplasm</location>
    </subcellularLocation>
    <subcellularLocation>
        <location evidence="1">Peroxisome</location>
    </subcellularLocation>
</comment>
<evidence type="ECO:0000256" key="3">
    <source>
        <dbReference type="ARBA" id="ARBA00005348"/>
    </source>
</evidence>
<comment type="similarity">
    <text evidence="3">Belongs to the peroxisomal targeting signal receptor family.</text>
</comment>
<dbReference type="AlphaFoldDB" id="A0AA35J4T9"/>
<evidence type="ECO:0000313" key="8">
    <source>
        <dbReference type="EMBL" id="CAI4047967.1"/>
    </source>
</evidence>